<dbReference type="Pfam" id="PF12733">
    <property type="entry name" value="Cadherin-like"/>
    <property type="match status" value="2"/>
</dbReference>
<organism evidence="3 4">
    <name type="scientific">Paenibacillus baekrokdamisoli</name>
    <dbReference type="NCBI Taxonomy" id="1712516"/>
    <lineage>
        <taxon>Bacteria</taxon>
        <taxon>Bacillati</taxon>
        <taxon>Bacillota</taxon>
        <taxon>Bacilli</taxon>
        <taxon>Bacillales</taxon>
        <taxon>Paenibacillaceae</taxon>
        <taxon>Paenibacillus</taxon>
    </lineage>
</organism>
<dbReference type="KEGG" id="pbk:Back11_14860"/>
<dbReference type="Pfam" id="PF00754">
    <property type="entry name" value="F5_F8_type_C"/>
    <property type="match status" value="2"/>
</dbReference>
<dbReference type="Gene3D" id="2.70.98.70">
    <property type="match status" value="1"/>
</dbReference>
<dbReference type="InterPro" id="IPR001119">
    <property type="entry name" value="SLH_dom"/>
</dbReference>
<evidence type="ECO:0000313" key="3">
    <source>
        <dbReference type="EMBL" id="BBH20141.1"/>
    </source>
</evidence>
<dbReference type="InterPro" id="IPR000421">
    <property type="entry name" value="FA58C"/>
</dbReference>
<comment type="subcellular location">
    <subcellularLocation>
        <location evidence="1">Cell envelope</location>
    </subcellularLocation>
</comment>
<dbReference type="Pfam" id="PF00395">
    <property type="entry name" value="SLH"/>
    <property type="match status" value="3"/>
</dbReference>
<dbReference type="PANTHER" id="PTHR43308:SF5">
    <property type="entry name" value="S-LAYER PROTEIN _ PEPTIDOGLYCAN ENDO-BETA-N-ACETYLGLUCOSAMINIDASE"/>
    <property type="match status" value="1"/>
</dbReference>
<dbReference type="InterPro" id="IPR008929">
    <property type="entry name" value="Chondroitin_lyas"/>
</dbReference>
<dbReference type="SUPFAM" id="SSF55383">
    <property type="entry name" value="Copper amine oxidase, domain N"/>
    <property type="match status" value="1"/>
</dbReference>
<dbReference type="Proteomes" id="UP000275368">
    <property type="component" value="Chromosome"/>
</dbReference>
<dbReference type="InterPro" id="IPR051465">
    <property type="entry name" value="Cell_Envelope_Struct_Comp"/>
</dbReference>
<accession>A0A3G9J2U5</accession>
<dbReference type="Gene3D" id="3.30.457.10">
    <property type="entry name" value="Copper amine oxidase-like, N-terminal domain"/>
    <property type="match status" value="1"/>
</dbReference>
<dbReference type="InterPro" id="IPR008979">
    <property type="entry name" value="Galactose-bd-like_sf"/>
</dbReference>
<evidence type="ECO:0000256" key="1">
    <source>
        <dbReference type="ARBA" id="ARBA00004196"/>
    </source>
</evidence>
<evidence type="ECO:0000256" key="2">
    <source>
        <dbReference type="ARBA" id="ARBA00022801"/>
    </source>
</evidence>
<sequence length="1744" mass="192162">MIKLKWRLNLQLLLSFLMVFSISNGLLGSQEVQAVAASLATETILDAKSGEVPAPPVLPPAEQNVKGVNSDDNLPVNLVVNPGFESGDETGWGFWDKNSSVVINNANSGTHSVKVSAGETGFEQIITEGVIVNETYYFEVYGKVDGGQIGQIFVSCRDENNKELQTNSMPDFKTASTDYKLRSKKFTAPLGTKKIVIWTWTNNKTGNYYLDDFVLRKHSGPTPIENPYPAPPVLPPAEHPRLFVRASDLDEIRSHLAQAEVKDAWERMLDAAGQSYTGVLSAPSSGENNMSDVTMKTIQAKALLYLLQADKTSGLQAVSMMSNYLDTVVFPLYNYRPMGQVITLGSIVYDWCYPLMTPEQRSHFIQRFVSIAEGMEMGFPPIEQGAVVGHGSEAELMRDQLSAGIAVYDENPAIYNIVAGRFFAEFVEPRNYAYASNAQHQGDSYGPYRYQWDVFASWIFKRMGAGNVFNSDQQMTPYEWIYARRPDGQLMRNGDTFQSERPLGEYWSEPMPNMLPASYYNDPYLKHEFLRQDSYNKSAKDDLWVILFVDPQLETRNEQTLPLTKYFPEPSGQMTARTSWTGGIQSSTVVATMKVGTTMFANHQHMDAGQFQLYYKGGLAIDSGIYQGANGGYFDSHDLNYNKRTIAHNTMLVYDPNETFPAGSNDGGQRFVYEEPATMKDLLNPLNNHEVADVVKHQFGPDAVTPDYSYIKGDLTKAYTSKMEDFKRSFVFLNLKNDDHPAALVVFDKVTSADETFKKTWLLHSENEPKISGDTVTLERTEKGYNGKLVNRTLLPASNNAEITKIGGKGKEFFVDGVNYPEEPYYSGDSTEAGAWRVEVSPKANAKTDVFLNVMQVMDAVDGPQPLATESIVSNEMVGVKIEDRAVLFSKSGVDITNTASFELPVSNKDVRVLVTDLATGYWTVTKAGETSSVEYEVTPDEGTLYFAANTGGTYTLQHSSTRTLSVSVALETLPVQAEKNAVVMQVNGDDFAFNSELGLSDGQVIIPYERLAAELGLTTNLQGSTLTMSHRGTTVVMTISSNAITINGQPATLQTPVTLRNGEVYIPLEVASVARWAMVKWDEFSLKAKVSSIQPMTEYKVVEIDSSTTADVALRAADGDLNTVWTDSVPGAYLVYDLGETRKFDHVDLAWLNGQDRYYQYQLLTSPDGSDWTSIYTGESLGSDDTYEATYFAPVSARFVKLIGNGYRSDLGGSSEVSLKEMRIATPYYKIEAVRSSRGTGEEVIDGNLGTMWTGEDKGAWIEFDLGASYMVAGLGSSWYEGEKHYFDVLVSDDQKQWTTVFQGYNSGTTRGLEDIFFTPIGARYVRIVGIGNWNSIWEAVLHKPAVSNNANLSGLSVDSGALNEDFATGTKSYTQTVANDVTSLSVTPKLADNTARVKVNGTAVVSGQASQPISLSVGVNTITVVVTAKDNTRNTYTIKVTRMASIPTDTTSGVLPSKDSTLSKMNLVAEGKTLILSPAFSPDIVQYTGETDAEWIELQLASRDSKAVIKLKDETILSVKRVQLLIGDNKLIVSVKAEDGTIKTYTVTIKRIAVKDPSIPTVACSIKDIENHWAQLDICKAAELGIVEGISVNKFVPDGQVTRTEFIVMLLKTLQISTAKESAVSSFTDSSSIPEWGQSAIRTAAALGIIKGYSDGTLRPQESINRLEMAVMISRAMKLEKGTTQQAISDHNQIPNWAKSYVEALYEHGLLKGTAGKQFLPYRLTTRAESAVILLRIWNKLH</sequence>
<dbReference type="Pfam" id="PF02018">
    <property type="entry name" value="CBM_4_9"/>
    <property type="match status" value="1"/>
</dbReference>
<name>A0A3G9J2U5_9BACL</name>
<dbReference type="NCBIfam" id="NF045571">
    <property type="entry name" value="HepHepsulflyase"/>
    <property type="match status" value="1"/>
</dbReference>
<dbReference type="SUPFAM" id="SSF49785">
    <property type="entry name" value="Galactose-binding domain-like"/>
    <property type="match status" value="3"/>
</dbReference>
<dbReference type="InterPro" id="IPR054645">
    <property type="entry name" value="HepB"/>
</dbReference>
<dbReference type="GO" id="GO:0030313">
    <property type="term" value="C:cell envelope"/>
    <property type="evidence" value="ECO:0007669"/>
    <property type="project" value="UniProtKB-SubCell"/>
</dbReference>
<protein>
    <submittedName>
        <fullName evidence="3">Uncharacterized protein</fullName>
    </submittedName>
</protein>
<dbReference type="GO" id="GO:0016829">
    <property type="term" value="F:lyase activity"/>
    <property type="evidence" value="ECO:0007669"/>
    <property type="project" value="InterPro"/>
</dbReference>
<dbReference type="InterPro" id="IPR040925">
    <property type="entry name" value="HepII_C"/>
</dbReference>
<dbReference type="InterPro" id="IPR036582">
    <property type="entry name" value="Mao_N_sf"/>
</dbReference>
<dbReference type="InterPro" id="IPR012480">
    <property type="entry name" value="Hepar_II_III_C"/>
</dbReference>
<dbReference type="EMBL" id="AP019308">
    <property type="protein sequence ID" value="BBH20141.1"/>
    <property type="molecule type" value="Genomic_DNA"/>
</dbReference>
<evidence type="ECO:0000313" key="4">
    <source>
        <dbReference type="Proteomes" id="UP000275368"/>
    </source>
</evidence>
<dbReference type="OrthoDB" id="9147455at2"/>
<dbReference type="Gene3D" id="1.50.10.100">
    <property type="entry name" value="Chondroitin AC/alginate lyase"/>
    <property type="match status" value="1"/>
</dbReference>
<reference evidence="3 4" key="1">
    <citation type="submission" date="2018-11" db="EMBL/GenBank/DDBJ databases">
        <title>Complete genome sequence of Paenibacillus baekrokdamisoli strain KCTC 33723.</title>
        <authorList>
            <person name="Kang S.W."/>
            <person name="Lee K.C."/>
            <person name="Kim K.K."/>
            <person name="Kim J.S."/>
            <person name="Kim D.S."/>
            <person name="Ko S.H."/>
            <person name="Yang S.H."/>
            <person name="Lee J.S."/>
        </authorList>
    </citation>
    <scope>NUCLEOTIDE SEQUENCE [LARGE SCALE GENOMIC DNA]</scope>
    <source>
        <strain evidence="3 4">KCTC 33723</strain>
    </source>
</reference>
<dbReference type="RefSeq" id="WP_125654979.1">
    <property type="nucleotide sequence ID" value="NZ_AP019308.1"/>
</dbReference>
<dbReference type="GO" id="GO:0016798">
    <property type="term" value="F:hydrolase activity, acting on glycosyl bonds"/>
    <property type="evidence" value="ECO:0007669"/>
    <property type="project" value="InterPro"/>
</dbReference>
<dbReference type="InterPro" id="IPR025883">
    <property type="entry name" value="Cadherin-like_domain"/>
</dbReference>
<keyword evidence="4" id="KW-1185">Reference proteome</keyword>
<dbReference type="Pfam" id="PF07940">
    <property type="entry name" value="Hepar_II_III_C"/>
    <property type="match status" value="1"/>
</dbReference>
<dbReference type="PANTHER" id="PTHR43308">
    <property type="entry name" value="OUTER MEMBRANE PROTEIN ALPHA-RELATED"/>
    <property type="match status" value="1"/>
</dbReference>
<dbReference type="InterPro" id="IPR003305">
    <property type="entry name" value="CenC_carb-bd"/>
</dbReference>
<keyword evidence="2" id="KW-0378">Hydrolase</keyword>
<dbReference type="InterPro" id="IPR012854">
    <property type="entry name" value="Cu_amine_oxidase-like_N"/>
</dbReference>
<dbReference type="Gene3D" id="2.60.120.260">
    <property type="entry name" value="Galactose-binding domain-like"/>
    <property type="match status" value="3"/>
</dbReference>
<dbReference type="Gene3D" id="2.60.40.2750">
    <property type="match status" value="1"/>
</dbReference>
<dbReference type="Pfam" id="PF18675">
    <property type="entry name" value="HepII_C"/>
    <property type="match status" value="1"/>
</dbReference>
<dbReference type="PROSITE" id="PS50022">
    <property type="entry name" value="FA58C_3"/>
    <property type="match status" value="2"/>
</dbReference>
<dbReference type="Pfam" id="PF07833">
    <property type="entry name" value="Cu_amine_oxidN1"/>
    <property type="match status" value="1"/>
</dbReference>
<gene>
    <name evidence="3" type="ORF">Back11_14860</name>
</gene>
<dbReference type="PROSITE" id="PS51272">
    <property type="entry name" value="SLH"/>
    <property type="match status" value="3"/>
</dbReference>
<proteinExistence type="predicted"/>